<proteinExistence type="predicted"/>
<dbReference type="InterPro" id="IPR050266">
    <property type="entry name" value="AB_hydrolase_sf"/>
</dbReference>
<dbReference type="PRINTS" id="PR00111">
    <property type="entry name" value="ABHYDROLASE"/>
</dbReference>
<dbReference type="PANTHER" id="PTHR43798:SF33">
    <property type="entry name" value="HYDROLASE, PUTATIVE (AFU_ORTHOLOGUE AFUA_2G14860)-RELATED"/>
    <property type="match status" value="1"/>
</dbReference>
<evidence type="ECO:0000259" key="1">
    <source>
        <dbReference type="Pfam" id="PF12697"/>
    </source>
</evidence>
<sequence>MIRVTVTGGGAMTLRSVVVGHGDPTRVWVHGLGAMGAPYYFAVLHEPQLRHGRNIVVDLPGHGLSDRPETFGYEIEDQADALAEVIADVADGPVELVAHSMGGSVAIVVSHRHPHLVRSLVLIDPNLDPLVATRGHPGSRGIAAWTERDFVEASDGEIEDLVGSAWWATMRLASRAALHRAATSLIRERDTSFRLLLECVSCPRLLVYPQADGDYPGGATLTDAGVSLVAIPDCGHNVMLDNPSALAEAVGGARSLA</sequence>
<dbReference type="EMBL" id="FTNT01000002">
    <property type="protein sequence ID" value="SIR78367.1"/>
    <property type="molecule type" value="Genomic_DNA"/>
</dbReference>
<dbReference type="PANTHER" id="PTHR43798">
    <property type="entry name" value="MONOACYLGLYCEROL LIPASE"/>
    <property type="match status" value="1"/>
</dbReference>
<name>A0A1N7DRA4_9NOCA</name>
<evidence type="ECO:0000313" key="2">
    <source>
        <dbReference type="EMBL" id="SIR78367.1"/>
    </source>
</evidence>
<dbReference type="Proteomes" id="UP000186218">
    <property type="component" value="Unassembled WGS sequence"/>
</dbReference>
<dbReference type="GO" id="GO:0016020">
    <property type="term" value="C:membrane"/>
    <property type="evidence" value="ECO:0007669"/>
    <property type="project" value="TreeGrafter"/>
</dbReference>
<dbReference type="AlphaFoldDB" id="A0A1N7DRA4"/>
<dbReference type="Pfam" id="PF12697">
    <property type="entry name" value="Abhydrolase_6"/>
    <property type="match status" value="1"/>
</dbReference>
<evidence type="ECO:0000313" key="3">
    <source>
        <dbReference type="Proteomes" id="UP000186218"/>
    </source>
</evidence>
<reference evidence="2 3" key="1">
    <citation type="submission" date="2017-01" db="EMBL/GenBank/DDBJ databases">
        <authorList>
            <person name="Mah S.A."/>
            <person name="Swanson W.J."/>
            <person name="Moy G.W."/>
            <person name="Vacquier V.D."/>
        </authorList>
    </citation>
    <scope>NUCLEOTIDE SEQUENCE [LARGE SCALE GENOMIC DNA]</scope>
    <source>
        <strain evidence="2 3">CPCC 203464</strain>
    </source>
</reference>
<organism evidence="2 3">
    <name type="scientific">Williamsia sterculiae</name>
    <dbReference type="NCBI Taxonomy" id="1344003"/>
    <lineage>
        <taxon>Bacteria</taxon>
        <taxon>Bacillati</taxon>
        <taxon>Actinomycetota</taxon>
        <taxon>Actinomycetes</taxon>
        <taxon>Mycobacteriales</taxon>
        <taxon>Nocardiaceae</taxon>
        <taxon>Williamsia</taxon>
    </lineage>
</organism>
<dbReference type="OrthoDB" id="812569at2"/>
<keyword evidence="3" id="KW-1185">Reference proteome</keyword>
<protein>
    <submittedName>
        <fullName evidence="2">Pimeloyl-ACP methyl ester carboxylesterase</fullName>
    </submittedName>
</protein>
<gene>
    <name evidence="2" type="ORF">SAMN05445060_0841</name>
</gene>
<accession>A0A1N7DRA4</accession>
<dbReference type="InterPro" id="IPR029058">
    <property type="entry name" value="AB_hydrolase_fold"/>
</dbReference>
<dbReference type="GO" id="GO:0003824">
    <property type="term" value="F:catalytic activity"/>
    <property type="evidence" value="ECO:0007669"/>
    <property type="project" value="UniProtKB-ARBA"/>
</dbReference>
<dbReference type="InterPro" id="IPR000073">
    <property type="entry name" value="AB_hydrolase_1"/>
</dbReference>
<dbReference type="SUPFAM" id="SSF53474">
    <property type="entry name" value="alpha/beta-Hydrolases"/>
    <property type="match status" value="1"/>
</dbReference>
<dbReference type="STRING" id="1344003.SAMN05445060_0841"/>
<feature type="domain" description="AB hydrolase-1" evidence="1">
    <location>
        <begin position="27"/>
        <end position="249"/>
    </location>
</feature>
<dbReference type="Gene3D" id="3.40.50.1820">
    <property type="entry name" value="alpha/beta hydrolase"/>
    <property type="match status" value="1"/>
</dbReference>